<comment type="caution">
    <text evidence="2">The sequence shown here is derived from an EMBL/GenBank/DDBJ whole genome shotgun (WGS) entry which is preliminary data.</text>
</comment>
<dbReference type="Proteomes" id="UP000054988">
    <property type="component" value="Unassembled WGS sequence"/>
</dbReference>
<accession>A0A0W0FT57</accession>
<feature type="region of interest" description="Disordered" evidence="1">
    <location>
        <begin position="270"/>
        <end position="316"/>
    </location>
</feature>
<evidence type="ECO:0000313" key="3">
    <source>
        <dbReference type="Proteomes" id="UP000054988"/>
    </source>
</evidence>
<feature type="compositionally biased region" description="Polar residues" evidence="1">
    <location>
        <begin position="270"/>
        <end position="291"/>
    </location>
</feature>
<proteinExistence type="predicted"/>
<protein>
    <submittedName>
        <fullName evidence="2">Uncharacterized protein</fullName>
    </submittedName>
</protein>
<organism evidence="2 3">
    <name type="scientific">Moniliophthora roreri</name>
    <name type="common">Frosty pod rot fungus</name>
    <name type="synonym">Monilia roreri</name>
    <dbReference type="NCBI Taxonomy" id="221103"/>
    <lineage>
        <taxon>Eukaryota</taxon>
        <taxon>Fungi</taxon>
        <taxon>Dikarya</taxon>
        <taxon>Basidiomycota</taxon>
        <taxon>Agaricomycotina</taxon>
        <taxon>Agaricomycetes</taxon>
        <taxon>Agaricomycetidae</taxon>
        <taxon>Agaricales</taxon>
        <taxon>Marasmiineae</taxon>
        <taxon>Marasmiaceae</taxon>
        <taxon>Moniliophthora</taxon>
    </lineage>
</organism>
<dbReference type="AlphaFoldDB" id="A0A0W0FT57"/>
<gene>
    <name evidence="2" type="ORF">WG66_7954</name>
</gene>
<feature type="compositionally biased region" description="Polar residues" evidence="1">
    <location>
        <begin position="300"/>
        <end position="312"/>
    </location>
</feature>
<evidence type="ECO:0000313" key="2">
    <source>
        <dbReference type="EMBL" id="KTB39476.1"/>
    </source>
</evidence>
<dbReference type="EMBL" id="LATX01001674">
    <property type="protein sequence ID" value="KTB39476.1"/>
    <property type="molecule type" value="Genomic_DNA"/>
</dbReference>
<name>A0A0W0FT57_MONRR</name>
<reference evidence="2 3" key="1">
    <citation type="submission" date="2015-12" db="EMBL/GenBank/DDBJ databases">
        <title>Draft genome sequence of Moniliophthora roreri, the causal agent of frosty pod rot of cacao.</title>
        <authorList>
            <person name="Aime M.C."/>
            <person name="Diaz-Valderrama J.R."/>
            <person name="Kijpornyongpan T."/>
            <person name="Phillips-Mora W."/>
        </authorList>
    </citation>
    <scope>NUCLEOTIDE SEQUENCE [LARGE SCALE GENOMIC DNA]</scope>
    <source>
        <strain evidence="2 3">MCA 2952</strain>
    </source>
</reference>
<evidence type="ECO:0000256" key="1">
    <source>
        <dbReference type="SAM" id="MobiDB-lite"/>
    </source>
</evidence>
<sequence length="379" mass="42935">MRTATPTPELELTCTPAPAPAPTHTQTRTRTHPVPIVKELTKSSYTSHIDNNNDVWEEFDCPIINLIPDALEERKVLVVRGKYGLQGFVQLVCHLMYDCHVNSGLLEGKLSRLIEAINVVVAAPPNNAPQTKAKPRSRKAKAVGKFKPWRIPDLICPKWLYCSNWKEKPENKEKTMDKFEDYWAWFEKNEKDELRKYQELSHKKNSETRNNAYIKKRRVLDDGEVPAPDSVTVGLQQLTSTTSSPIDNFNADFKCLQNRRHRAVALTQLNEETEPFSSDSTSTPQSNQINPQPVPDHSRSPSVTSTDGTNSDYRFEDDFTPEELQQLVEMVDMSHLEPKDTLPRCHAEDVVLDMDDSGGDGMDELDIEEMVDSLGVDTA</sequence>
<feature type="region of interest" description="Disordered" evidence="1">
    <location>
        <begin position="1"/>
        <end position="31"/>
    </location>
</feature>